<dbReference type="EMBL" id="JARQWQ010000089">
    <property type="protein sequence ID" value="KAK2552253.1"/>
    <property type="molecule type" value="Genomic_DNA"/>
</dbReference>
<dbReference type="PANTHER" id="PTHR33050">
    <property type="entry name" value="REVERSE TRANSCRIPTASE DOMAIN-CONTAINING PROTEIN"/>
    <property type="match status" value="1"/>
</dbReference>
<evidence type="ECO:0000313" key="3">
    <source>
        <dbReference type="EMBL" id="KAK2552253.1"/>
    </source>
</evidence>
<dbReference type="GO" id="GO:0015074">
    <property type="term" value="P:DNA integration"/>
    <property type="evidence" value="ECO:0007669"/>
    <property type="project" value="InterPro"/>
</dbReference>
<protein>
    <submittedName>
        <fullName evidence="3">Uncharacterized protein</fullName>
    </submittedName>
</protein>
<sequence length="1030" mass="116184">MVSQLLDYLVAVGFDSRSPSKSAKKPPPFTPGASIDLQLSRKLLVSPTSFISTLARPSSVKTSLVMAASRPKRSVKQSLHPHFAYDFPGLISPTEIDAQVSPSGAAHLTEHVSSTTPKVSKKSVKPSKIQDQLELERLKQHNLQLELQILTRKEKLAGPQSQHSDLMQYLRLLMEKAINYSWSSVKNFNLSINNALAQGRLHWGQMDIIQAKSNTFFSHGDLRSSQNSASKVLRLRPQRDSPRLEQKDMYCSDWNYTAKCSCNITDPDYKNIHLCKCYVAALTILFLRKYLFPRLDLDTWNTYLHNYDDNIIVQYLRYGWPINYQSDVLPSSTLQNHSSAVKNNLCPLDYLEEELIHRAIIGPFTCNPFSCPCVVSPLQTVPKRNSSKLRVVHDLSFPDGASVNSGIPKDSYLDNDHKLQLPGVDRLIQFIRSHGPHCLIYKKDLARAFGQIPVDPKDVPFLGFAVNNQLYFHTRFPFGLRSATMKAILLMCTFFYFYGVEKTELAGVAFNRMTELFTELGLAASPAKDQLPNTQMLVLGIWFNTDDMTISVPEFRLLELRAEISHWLTLEQATKHQLQVLVGKPSYVCSCVRPGRAFMSRLLNELRLCHSHRSIIFVSHELKLDLQWWLHFLGKYNGVSVIGTAFLESGERLFSTDATLTGSGGLCEGEYFHDLFPSFITQQQLSITQLELLTVVVAVKRWQIRLQGRCIMLHCDNQACVDMINSMRSRNNFLQACLRELWLTLAVNNIMLKATHIPGHVNTLADCLSRWHTEALVYYLGLLKKSALSEGTMPSEVTFLKQAAKRILAKPPARKLPITVAILFPVFKLLDFRSPLHVCMWAVFLVAFFSLLRKSNLVPTSLADATSGSAPHLRLCDVTFAQDHCTLLVHKTKTIQFGQRALQIVLPLIPNSVLCPFSALQRLLHISHQNSGAPLFMFPTPVRLKPVTGHHFTKFLKSCIVHIGLDPTQYSPHSFRRGGATFAYNAGASPLFIKFLGDWSSDAYLVYLVLNTSQKLTVAQTLAKHIPNKY</sequence>
<dbReference type="InterPro" id="IPR013762">
    <property type="entry name" value="Integrase-like_cat_sf"/>
</dbReference>
<gene>
    <name evidence="3" type="ORF">P5673_026781</name>
</gene>
<dbReference type="InterPro" id="IPR011010">
    <property type="entry name" value="DNA_brk_join_enz"/>
</dbReference>
<reference evidence="3" key="1">
    <citation type="journal article" date="2023" name="G3 (Bethesda)">
        <title>Whole genome assembly and annotation of the endangered Caribbean coral Acropora cervicornis.</title>
        <authorList>
            <person name="Selwyn J.D."/>
            <person name="Vollmer S.V."/>
        </authorList>
    </citation>
    <scope>NUCLEOTIDE SEQUENCE</scope>
    <source>
        <strain evidence="3">K2</strain>
    </source>
</reference>
<dbReference type="PANTHER" id="PTHR33050:SF7">
    <property type="entry name" value="RIBONUCLEASE H"/>
    <property type="match status" value="1"/>
</dbReference>
<dbReference type="Proteomes" id="UP001249851">
    <property type="component" value="Unassembled WGS sequence"/>
</dbReference>
<dbReference type="SUPFAM" id="SSF56349">
    <property type="entry name" value="DNA breaking-rejoining enzymes"/>
    <property type="match status" value="1"/>
</dbReference>
<evidence type="ECO:0000256" key="2">
    <source>
        <dbReference type="SAM" id="MobiDB-lite"/>
    </source>
</evidence>
<dbReference type="Gene3D" id="1.10.443.10">
    <property type="entry name" value="Intergrase catalytic core"/>
    <property type="match status" value="1"/>
</dbReference>
<dbReference type="Gene3D" id="3.30.70.270">
    <property type="match status" value="1"/>
</dbReference>
<evidence type="ECO:0000313" key="4">
    <source>
        <dbReference type="Proteomes" id="UP001249851"/>
    </source>
</evidence>
<dbReference type="CDD" id="cd09275">
    <property type="entry name" value="RNase_HI_RT_DIRS1"/>
    <property type="match status" value="1"/>
</dbReference>
<dbReference type="Gene3D" id="3.10.10.10">
    <property type="entry name" value="HIV Type 1 Reverse Transcriptase, subunit A, domain 1"/>
    <property type="match status" value="1"/>
</dbReference>
<feature type="region of interest" description="Disordered" evidence="2">
    <location>
        <begin position="104"/>
        <end position="125"/>
    </location>
</feature>
<evidence type="ECO:0000256" key="1">
    <source>
        <dbReference type="ARBA" id="ARBA00023172"/>
    </source>
</evidence>
<dbReference type="InterPro" id="IPR052055">
    <property type="entry name" value="Hepadnavirus_pol/RT"/>
</dbReference>
<keyword evidence="1" id="KW-0233">DNA recombination</keyword>
<dbReference type="GO" id="GO:0006310">
    <property type="term" value="P:DNA recombination"/>
    <property type="evidence" value="ECO:0007669"/>
    <property type="project" value="UniProtKB-KW"/>
</dbReference>
<keyword evidence="4" id="KW-1185">Reference proteome</keyword>
<dbReference type="InterPro" id="IPR043502">
    <property type="entry name" value="DNA/RNA_pol_sf"/>
</dbReference>
<dbReference type="SUPFAM" id="SSF56672">
    <property type="entry name" value="DNA/RNA polymerases"/>
    <property type="match status" value="1"/>
</dbReference>
<accession>A0AAD9Q0A0</accession>
<reference evidence="3" key="2">
    <citation type="journal article" date="2023" name="Science">
        <title>Genomic signatures of disease resistance in endangered staghorn corals.</title>
        <authorList>
            <person name="Vollmer S.V."/>
            <person name="Selwyn J.D."/>
            <person name="Despard B.A."/>
            <person name="Roesel C.L."/>
        </authorList>
    </citation>
    <scope>NUCLEOTIDE SEQUENCE</scope>
    <source>
        <strain evidence="3">K2</strain>
    </source>
</reference>
<comment type="caution">
    <text evidence="3">The sequence shown here is derived from an EMBL/GenBank/DDBJ whole genome shotgun (WGS) entry which is preliminary data.</text>
</comment>
<name>A0AAD9Q0A0_ACRCE</name>
<dbReference type="AlphaFoldDB" id="A0AAD9Q0A0"/>
<proteinExistence type="predicted"/>
<organism evidence="3 4">
    <name type="scientific">Acropora cervicornis</name>
    <name type="common">Staghorn coral</name>
    <dbReference type="NCBI Taxonomy" id="6130"/>
    <lineage>
        <taxon>Eukaryota</taxon>
        <taxon>Metazoa</taxon>
        <taxon>Cnidaria</taxon>
        <taxon>Anthozoa</taxon>
        <taxon>Hexacorallia</taxon>
        <taxon>Scleractinia</taxon>
        <taxon>Astrocoeniina</taxon>
        <taxon>Acroporidae</taxon>
        <taxon>Acropora</taxon>
    </lineage>
</organism>
<dbReference type="InterPro" id="IPR043128">
    <property type="entry name" value="Rev_trsase/Diguanyl_cyclase"/>
</dbReference>
<dbReference type="GO" id="GO:0003677">
    <property type="term" value="F:DNA binding"/>
    <property type="evidence" value="ECO:0007669"/>
    <property type="project" value="InterPro"/>
</dbReference>